<organism evidence="3">
    <name type="scientific">Ananas comosus var. bracteatus</name>
    <name type="common">red pineapple</name>
    <dbReference type="NCBI Taxonomy" id="296719"/>
    <lineage>
        <taxon>Eukaryota</taxon>
        <taxon>Viridiplantae</taxon>
        <taxon>Streptophyta</taxon>
        <taxon>Embryophyta</taxon>
        <taxon>Tracheophyta</taxon>
        <taxon>Spermatophyta</taxon>
        <taxon>Magnoliopsida</taxon>
        <taxon>Liliopsida</taxon>
        <taxon>Poales</taxon>
        <taxon>Bromeliaceae</taxon>
        <taxon>Bromelioideae</taxon>
        <taxon>Ananas</taxon>
    </lineage>
</organism>
<keyword evidence="2" id="KW-0812">Transmembrane</keyword>
<proteinExistence type="predicted"/>
<feature type="transmembrane region" description="Helical" evidence="2">
    <location>
        <begin position="210"/>
        <end position="232"/>
    </location>
</feature>
<keyword evidence="2" id="KW-1133">Transmembrane helix</keyword>
<evidence type="ECO:0000313" key="3">
    <source>
        <dbReference type="EMBL" id="CAD1831605.1"/>
    </source>
</evidence>
<feature type="region of interest" description="Disordered" evidence="1">
    <location>
        <begin position="81"/>
        <end position="114"/>
    </location>
</feature>
<reference evidence="3" key="1">
    <citation type="submission" date="2020-07" db="EMBL/GenBank/DDBJ databases">
        <authorList>
            <person name="Lin J."/>
        </authorList>
    </citation>
    <scope>NUCLEOTIDE SEQUENCE</scope>
</reference>
<gene>
    <name evidence="3" type="ORF">CB5_LOCUS14816</name>
</gene>
<feature type="transmembrane region" description="Helical" evidence="2">
    <location>
        <begin position="134"/>
        <end position="154"/>
    </location>
</feature>
<feature type="transmembrane region" description="Helical" evidence="2">
    <location>
        <begin position="298"/>
        <end position="323"/>
    </location>
</feature>
<evidence type="ECO:0000256" key="2">
    <source>
        <dbReference type="SAM" id="Phobius"/>
    </source>
</evidence>
<feature type="transmembrane region" description="Helical" evidence="2">
    <location>
        <begin position="329"/>
        <end position="348"/>
    </location>
</feature>
<evidence type="ECO:0000256" key="1">
    <source>
        <dbReference type="SAM" id="MobiDB-lite"/>
    </source>
</evidence>
<feature type="transmembrane region" description="Helical" evidence="2">
    <location>
        <begin position="239"/>
        <end position="263"/>
    </location>
</feature>
<dbReference type="AlphaFoldDB" id="A0A6V7PL78"/>
<sequence length="620" mass="65693">MWVGTAVPTPGLEQANPQACTGGISGKYLLFLSPVVAFFSISVSPNPARFSFVAFFSIYGTPTPSFVSSLSSPSLQTISASPASPSLETLRSENPRGQGSLSLPSSPSKEPAGPYSSLRSLDLVPDPNTGIRPFLGAIIAVAFAFLCAICASLPPPSFVRSEPSSPPPSSVRSVLWAPPPSSVRSLLWAPQPSSVRSLRWWLTPSCVRSVLWAAAYLCAICAFGAAAFLYAICALAAAYLCAICAFGAAAFLCAICALATAYLCGICALAAAAFLCAICSLGAAVFLCAICACDATSFLCAICSLGVAAFLCVICAFGTVAFLCAISTLVAATSLCAISALVGAAIMLPQPLAEPNIRGFGSTSLFLISSSVLLSASSVEGKMRPGKRLSSKSFVNQGMGVDNNRIHSGDIGGSSRGRNQTYTRTANWTDHLDSILLSIMMEEHALGNNDNPALVKFKDKPFPAYNDIAFLSGSITATGQLIAHTHLLLVRTIPSQVCVMLNVEKNLMCTACGIMHDFIIAALMGAPLYRSVFSSTTLANIMSLLDDDDNYWDQVYVILFGQNFRTFSNSLHKRQCRTRPFTGHQIICDILNGHPDKGYDHFRMTTTTFVTLRDMLVARG</sequence>
<protein>
    <submittedName>
        <fullName evidence="3">Uncharacterized protein</fullName>
    </submittedName>
</protein>
<name>A0A6V7PL78_ANACO</name>
<dbReference type="EMBL" id="LR862149">
    <property type="protein sequence ID" value="CAD1831605.1"/>
    <property type="molecule type" value="Genomic_DNA"/>
</dbReference>
<accession>A0A6V7PL78</accession>
<feature type="transmembrane region" description="Helical" evidence="2">
    <location>
        <begin position="269"/>
        <end position="291"/>
    </location>
</feature>
<feature type="transmembrane region" description="Helical" evidence="2">
    <location>
        <begin position="360"/>
        <end position="379"/>
    </location>
</feature>
<keyword evidence="2" id="KW-0472">Membrane</keyword>